<evidence type="ECO:0000256" key="2">
    <source>
        <dbReference type="ARBA" id="ARBA00022475"/>
    </source>
</evidence>
<comment type="subcellular location">
    <subcellularLocation>
        <location evidence="1">Cell membrane</location>
        <topology evidence="1">Single-pass type II membrane protein</topology>
    </subcellularLocation>
</comment>
<name>A0A368LL84_9VIBR</name>
<dbReference type="InterPro" id="IPR011990">
    <property type="entry name" value="TPR-like_helical_dom_sf"/>
</dbReference>
<protein>
    <recommendedName>
        <fullName evidence="8">Ancillary SecYEG translocon subunit</fullName>
    </recommendedName>
</protein>
<keyword evidence="3 9" id="KW-0812">Transmembrane</keyword>
<feature type="transmembrane region" description="Helical" evidence="9">
    <location>
        <begin position="25"/>
        <end position="43"/>
    </location>
</feature>
<dbReference type="SUPFAM" id="SSF48452">
    <property type="entry name" value="TPR-like"/>
    <property type="match status" value="1"/>
</dbReference>
<organism evidence="11 12">
    <name type="scientific">Vibrio casei</name>
    <dbReference type="NCBI Taxonomy" id="673372"/>
    <lineage>
        <taxon>Bacteria</taxon>
        <taxon>Pseudomonadati</taxon>
        <taxon>Pseudomonadota</taxon>
        <taxon>Gammaproteobacteria</taxon>
        <taxon>Vibrionales</taxon>
        <taxon>Vibrionaceae</taxon>
        <taxon>Vibrio</taxon>
    </lineage>
</organism>
<evidence type="ECO:0000313" key="11">
    <source>
        <dbReference type="EMBL" id="RCS72660.1"/>
    </source>
</evidence>
<dbReference type="PANTHER" id="PTHR38035">
    <property type="entry name" value="UPF0070 PROTEIN YFGM"/>
    <property type="match status" value="1"/>
</dbReference>
<comment type="similarity">
    <text evidence="7">Belongs to the YfgM family.</text>
</comment>
<evidence type="ECO:0000256" key="7">
    <source>
        <dbReference type="ARBA" id="ARBA00024197"/>
    </source>
</evidence>
<reference evidence="11 12" key="1">
    <citation type="journal article" date="2017" name="Elife">
        <title>Extensive horizontal gene transfer in cheese-associated bacteria.</title>
        <authorList>
            <person name="Bonham K.S."/>
            <person name="Wolfe B.E."/>
            <person name="Dutton R.J."/>
        </authorList>
    </citation>
    <scope>NUCLEOTIDE SEQUENCE [LARGE SCALE GENOMIC DNA]</scope>
    <source>
        <strain evidence="11 12">JB196</strain>
    </source>
</reference>
<evidence type="ECO:0000256" key="1">
    <source>
        <dbReference type="ARBA" id="ARBA00004401"/>
    </source>
</evidence>
<dbReference type="GeneID" id="303187865"/>
<dbReference type="Gene3D" id="1.25.40.10">
    <property type="entry name" value="Tetratricopeptide repeat domain"/>
    <property type="match status" value="1"/>
</dbReference>
<proteinExistence type="inferred from homology"/>
<dbReference type="Proteomes" id="UP000252479">
    <property type="component" value="Unassembled WGS sequence"/>
</dbReference>
<evidence type="ECO:0000256" key="9">
    <source>
        <dbReference type="SAM" id="Phobius"/>
    </source>
</evidence>
<gene>
    <name evidence="11" type="ORF">CIK83_02990</name>
</gene>
<dbReference type="InterPro" id="IPR026039">
    <property type="entry name" value="YfgM"/>
</dbReference>
<sequence length="205" mass="22517">MSIFDADEEQQVEAIKDWWRANGKAVVIGVVVGIGGLIGWRYYQDKITNEQEAASHGYSAVIEDIQSQGIAAETSAQTFIDANDKTSYAVLTSLQLAKVQVEANKLDDALAQLKWAQAHTDDEALTPLIAYRIARVLSAQGQYDEAITKITSMKSKSWSARNQELMGDVYLLKGDKESAVKAYTQAQQDGSTDQALQIKIDDLAK</sequence>
<keyword evidence="4 9" id="KW-1133">Transmembrane helix</keyword>
<keyword evidence="12" id="KW-1185">Reference proteome</keyword>
<dbReference type="GO" id="GO:0005886">
    <property type="term" value="C:plasma membrane"/>
    <property type="evidence" value="ECO:0007669"/>
    <property type="project" value="UniProtKB-SubCell"/>
</dbReference>
<dbReference type="AlphaFoldDB" id="A0A368LL84"/>
<dbReference type="PIRSF" id="PIRSF006170">
    <property type="entry name" value="YfgM"/>
    <property type="match status" value="1"/>
</dbReference>
<evidence type="ECO:0000256" key="6">
    <source>
        <dbReference type="ARBA" id="ARBA00023186"/>
    </source>
</evidence>
<comment type="caution">
    <text evidence="11">The sequence shown here is derived from an EMBL/GenBank/DDBJ whole genome shotgun (WGS) entry which is preliminary data.</text>
</comment>
<feature type="domain" description="Ancillary SecYEG translocon subunit/Cell division coordinator CpoB TPR" evidence="10">
    <location>
        <begin position="16"/>
        <end position="205"/>
    </location>
</feature>
<keyword evidence="5 9" id="KW-0472">Membrane</keyword>
<dbReference type="RefSeq" id="WP_086959440.1">
    <property type="nucleotide sequence ID" value="NZ_AP018680.1"/>
</dbReference>
<dbReference type="PANTHER" id="PTHR38035:SF1">
    <property type="entry name" value="ANCILLARY SECYEG TRANSLOCON SUBUNIT"/>
    <property type="match status" value="1"/>
</dbReference>
<dbReference type="GO" id="GO:0044877">
    <property type="term" value="F:protein-containing complex binding"/>
    <property type="evidence" value="ECO:0007669"/>
    <property type="project" value="InterPro"/>
</dbReference>
<evidence type="ECO:0000259" key="10">
    <source>
        <dbReference type="Pfam" id="PF09976"/>
    </source>
</evidence>
<keyword evidence="6" id="KW-0143">Chaperone</keyword>
<accession>A0A368LL84</accession>
<dbReference type="Pfam" id="PF09976">
    <property type="entry name" value="TPR_21"/>
    <property type="match status" value="1"/>
</dbReference>
<dbReference type="EMBL" id="QPGL01000001">
    <property type="protein sequence ID" value="RCS72660.1"/>
    <property type="molecule type" value="Genomic_DNA"/>
</dbReference>
<dbReference type="OrthoDB" id="9789675at2"/>
<keyword evidence="2" id="KW-1003">Cell membrane</keyword>
<dbReference type="InterPro" id="IPR018704">
    <property type="entry name" value="SecYEG/CpoB_TPR"/>
</dbReference>
<evidence type="ECO:0000313" key="12">
    <source>
        <dbReference type="Proteomes" id="UP000252479"/>
    </source>
</evidence>
<evidence type="ECO:0000256" key="4">
    <source>
        <dbReference type="ARBA" id="ARBA00022989"/>
    </source>
</evidence>
<evidence type="ECO:0000256" key="8">
    <source>
        <dbReference type="ARBA" id="ARBA00024235"/>
    </source>
</evidence>
<evidence type="ECO:0000256" key="5">
    <source>
        <dbReference type="ARBA" id="ARBA00023136"/>
    </source>
</evidence>
<evidence type="ECO:0000256" key="3">
    <source>
        <dbReference type="ARBA" id="ARBA00022692"/>
    </source>
</evidence>